<accession>A0A0E0AH91</accession>
<name>A0A0E0AH91_9ORYZ</name>
<dbReference type="AlphaFoldDB" id="A0A0E0AH91"/>
<keyword evidence="2" id="KW-1185">Reference proteome</keyword>
<evidence type="ECO:0000313" key="2">
    <source>
        <dbReference type="Proteomes" id="UP000026961"/>
    </source>
</evidence>
<sequence length="95" mass="10273">MAVDVLSGGVLGAAARAVDDGRRWLRDEAGLMIKTMATEALDGGVLEVATVTNYGEFNSLRKTVVGRQTASRCSMPFEMQQPHKGIFNGDDRKQT</sequence>
<dbReference type="Proteomes" id="UP000026961">
    <property type="component" value="Chromosome 7"/>
</dbReference>
<proteinExistence type="predicted"/>
<dbReference type="HOGENOM" id="CLU_184757_0_0_1"/>
<organism evidence="1">
    <name type="scientific">Oryza glumipatula</name>
    <dbReference type="NCBI Taxonomy" id="40148"/>
    <lineage>
        <taxon>Eukaryota</taxon>
        <taxon>Viridiplantae</taxon>
        <taxon>Streptophyta</taxon>
        <taxon>Embryophyta</taxon>
        <taxon>Tracheophyta</taxon>
        <taxon>Spermatophyta</taxon>
        <taxon>Magnoliopsida</taxon>
        <taxon>Liliopsida</taxon>
        <taxon>Poales</taxon>
        <taxon>Poaceae</taxon>
        <taxon>BOP clade</taxon>
        <taxon>Oryzoideae</taxon>
        <taxon>Oryzeae</taxon>
        <taxon>Oryzinae</taxon>
        <taxon>Oryza</taxon>
    </lineage>
</organism>
<dbReference type="EnsemblPlants" id="OGLUM07G06860.1">
    <property type="protein sequence ID" value="OGLUM07G06860.1"/>
    <property type="gene ID" value="OGLUM07G06860"/>
</dbReference>
<evidence type="ECO:0000313" key="1">
    <source>
        <dbReference type="EnsemblPlants" id="OGLUM07G06860.1"/>
    </source>
</evidence>
<reference evidence="1" key="2">
    <citation type="submission" date="2018-05" db="EMBL/GenBank/DDBJ databases">
        <title>OgluRS3 (Oryza glumaepatula Reference Sequence Version 3).</title>
        <authorList>
            <person name="Zhang J."/>
            <person name="Kudrna D."/>
            <person name="Lee S."/>
            <person name="Talag J."/>
            <person name="Welchert J."/>
            <person name="Wing R.A."/>
        </authorList>
    </citation>
    <scope>NUCLEOTIDE SEQUENCE [LARGE SCALE GENOMIC DNA]</scope>
</reference>
<reference evidence="1" key="1">
    <citation type="submission" date="2015-04" db="UniProtKB">
        <authorList>
            <consortium name="EnsemblPlants"/>
        </authorList>
    </citation>
    <scope>IDENTIFICATION</scope>
</reference>
<protein>
    <submittedName>
        <fullName evidence="1">Uncharacterized protein</fullName>
    </submittedName>
</protein>
<dbReference type="Gramene" id="OGLUM07G06860.1">
    <property type="protein sequence ID" value="OGLUM07G06860.1"/>
    <property type="gene ID" value="OGLUM07G06860"/>
</dbReference>